<accession>A0AAE0YUN0</accession>
<dbReference type="AlphaFoldDB" id="A0AAE0YUN0"/>
<evidence type="ECO:0000259" key="7">
    <source>
        <dbReference type="PROSITE" id="PS50262"/>
    </source>
</evidence>
<dbReference type="PANTHER" id="PTHR46641">
    <property type="entry name" value="FMRFAMIDE RECEPTOR-RELATED"/>
    <property type="match status" value="1"/>
</dbReference>
<feature type="compositionally biased region" description="Low complexity" evidence="5">
    <location>
        <begin position="250"/>
        <end position="261"/>
    </location>
</feature>
<feature type="transmembrane region" description="Helical" evidence="6">
    <location>
        <begin position="383"/>
        <end position="404"/>
    </location>
</feature>
<organism evidence="8 9">
    <name type="scientific">Elysia crispata</name>
    <name type="common">lettuce slug</name>
    <dbReference type="NCBI Taxonomy" id="231223"/>
    <lineage>
        <taxon>Eukaryota</taxon>
        <taxon>Metazoa</taxon>
        <taxon>Spiralia</taxon>
        <taxon>Lophotrochozoa</taxon>
        <taxon>Mollusca</taxon>
        <taxon>Gastropoda</taxon>
        <taxon>Heterobranchia</taxon>
        <taxon>Euthyneura</taxon>
        <taxon>Panpulmonata</taxon>
        <taxon>Sacoglossa</taxon>
        <taxon>Placobranchoidea</taxon>
        <taxon>Plakobranchidae</taxon>
        <taxon>Elysia</taxon>
    </lineage>
</organism>
<evidence type="ECO:0000313" key="9">
    <source>
        <dbReference type="Proteomes" id="UP001283361"/>
    </source>
</evidence>
<feature type="transmembrane region" description="Helical" evidence="6">
    <location>
        <begin position="187"/>
        <end position="213"/>
    </location>
</feature>
<keyword evidence="3 6" id="KW-1133">Transmembrane helix</keyword>
<feature type="region of interest" description="Disordered" evidence="5">
    <location>
        <begin position="245"/>
        <end position="264"/>
    </location>
</feature>
<feature type="transmembrane region" description="Helical" evidence="6">
    <location>
        <begin position="129"/>
        <end position="151"/>
    </location>
</feature>
<evidence type="ECO:0000313" key="8">
    <source>
        <dbReference type="EMBL" id="KAK3757342.1"/>
    </source>
</evidence>
<feature type="transmembrane region" description="Helical" evidence="6">
    <location>
        <begin position="12"/>
        <end position="37"/>
    </location>
</feature>
<dbReference type="Gene3D" id="1.20.1070.10">
    <property type="entry name" value="Rhodopsin 7-helix transmembrane proteins"/>
    <property type="match status" value="1"/>
</dbReference>
<evidence type="ECO:0000256" key="6">
    <source>
        <dbReference type="SAM" id="Phobius"/>
    </source>
</evidence>
<feature type="transmembrane region" description="Helical" evidence="6">
    <location>
        <begin position="342"/>
        <end position="363"/>
    </location>
</feature>
<dbReference type="InterPro" id="IPR017452">
    <property type="entry name" value="GPCR_Rhodpsn_7TM"/>
</dbReference>
<dbReference type="PANTHER" id="PTHR46641:SF25">
    <property type="entry name" value="CNMAMIDE RECEPTOR-RELATED"/>
    <property type="match status" value="1"/>
</dbReference>
<dbReference type="PRINTS" id="PR00237">
    <property type="entry name" value="GPCRRHODOPSN"/>
</dbReference>
<dbReference type="Pfam" id="PF00001">
    <property type="entry name" value="7tm_1"/>
    <property type="match status" value="1"/>
</dbReference>
<gene>
    <name evidence="8" type="ORF">RRG08_009000</name>
</gene>
<dbReference type="InterPro" id="IPR000276">
    <property type="entry name" value="GPCR_Rhodpsn"/>
</dbReference>
<comment type="caution">
    <text evidence="8">The sequence shown here is derived from an EMBL/GenBank/DDBJ whole genome shotgun (WGS) entry which is preliminary data.</text>
</comment>
<reference evidence="8" key="1">
    <citation type="journal article" date="2023" name="G3 (Bethesda)">
        <title>A reference genome for the long-term kleptoplast-retaining sea slug Elysia crispata morphotype clarki.</title>
        <authorList>
            <person name="Eastman K.E."/>
            <person name="Pendleton A.L."/>
            <person name="Shaikh M.A."/>
            <person name="Suttiyut T."/>
            <person name="Ogas R."/>
            <person name="Tomko P."/>
            <person name="Gavelis G."/>
            <person name="Widhalm J.R."/>
            <person name="Wisecaver J.H."/>
        </authorList>
    </citation>
    <scope>NUCLEOTIDE SEQUENCE</scope>
    <source>
        <strain evidence="8">ECLA1</strain>
    </source>
</reference>
<dbReference type="GO" id="GO:0004930">
    <property type="term" value="F:G protein-coupled receptor activity"/>
    <property type="evidence" value="ECO:0007669"/>
    <property type="project" value="InterPro"/>
</dbReference>
<comment type="subcellular location">
    <subcellularLocation>
        <location evidence="1">Membrane</location>
    </subcellularLocation>
</comment>
<sequence length="480" mass="53525">MSDGPIENDINRYLWLVVSPILLVIGTVGNLLSIAVMRRSSMRASQASVYLIALSLSDIVVLYTGLIRYFIREVSGTDIRSLSTASCKVHITLVYMSLDTSVWILVAFTGERILSVFKPYKVKNICTRITSLVLIAVIIIVMLILNSHFMYGMQPLTTTKDDNTTVTYPCWPINSKYKHFLANVWPWVDFCVFNLVPFLLLSIGNTCIAVRVVMSQRRARKVRGSEDNHASIAANGLSTVATTLTTARGPPANSSPPASASTEISYNPKLTNRRLARCAVSHAFCIPTAFCQRSENQSIGGEHRLRQERPAAYNRPSLKLTEQAPPMRTSARNDRTSSMTAILLLLNIIFLATTTPVSVFFIIQDSWSKRVTTAREQALFKLTFTVVNLIQYANNSLNFILYCITGSRFRKELQAMLFKRNRVFPAGGVTVRRPRALEREITGLHTRMTVAADDNEAQAQTIPSGNNLTVPVSRQVDTHI</sequence>
<name>A0AAE0YUN0_9GAST</name>
<dbReference type="GO" id="GO:0016020">
    <property type="term" value="C:membrane"/>
    <property type="evidence" value="ECO:0007669"/>
    <property type="project" value="UniProtKB-SubCell"/>
</dbReference>
<keyword evidence="4 6" id="KW-0472">Membrane</keyword>
<evidence type="ECO:0000256" key="5">
    <source>
        <dbReference type="SAM" id="MobiDB-lite"/>
    </source>
</evidence>
<dbReference type="Proteomes" id="UP001283361">
    <property type="component" value="Unassembled WGS sequence"/>
</dbReference>
<feature type="domain" description="G-protein coupled receptors family 1 profile" evidence="7">
    <location>
        <begin position="29"/>
        <end position="402"/>
    </location>
</feature>
<dbReference type="EMBL" id="JAWDGP010005385">
    <property type="protein sequence ID" value="KAK3757342.1"/>
    <property type="molecule type" value="Genomic_DNA"/>
</dbReference>
<dbReference type="CDD" id="cd14978">
    <property type="entry name" value="7tmA_FMRFamide_R-like"/>
    <property type="match status" value="1"/>
</dbReference>
<evidence type="ECO:0000256" key="1">
    <source>
        <dbReference type="ARBA" id="ARBA00004370"/>
    </source>
</evidence>
<feature type="transmembrane region" description="Helical" evidence="6">
    <location>
        <begin position="49"/>
        <end position="71"/>
    </location>
</feature>
<evidence type="ECO:0000256" key="3">
    <source>
        <dbReference type="ARBA" id="ARBA00022989"/>
    </source>
</evidence>
<dbReference type="SUPFAM" id="SSF81321">
    <property type="entry name" value="Family A G protein-coupled receptor-like"/>
    <property type="match status" value="1"/>
</dbReference>
<protein>
    <recommendedName>
        <fullName evidence="7">G-protein coupled receptors family 1 profile domain-containing protein</fullName>
    </recommendedName>
</protein>
<evidence type="ECO:0000256" key="2">
    <source>
        <dbReference type="ARBA" id="ARBA00022692"/>
    </source>
</evidence>
<keyword evidence="2 6" id="KW-0812">Transmembrane</keyword>
<keyword evidence="9" id="KW-1185">Reference proteome</keyword>
<proteinExistence type="predicted"/>
<dbReference type="PROSITE" id="PS50262">
    <property type="entry name" value="G_PROTEIN_RECEP_F1_2"/>
    <property type="match status" value="1"/>
</dbReference>
<evidence type="ECO:0000256" key="4">
    <source>
        <dbReference type="ARBA" id="ARBA00023136"/>
    </source>
</evidence>
<dbReference type="InterPro" id="IPR052954">
    <property type="entry name" value="GPCR-Ligand_Int"/>
</dbReference>
<feature type="transmembrane region" description="Helical" evidence="6">
    <location>
        <begin position="91"/>
        <end position="108"/>
    </location>
</feature>